<sequence>MERQMALPAYEMLRTQKRLLESSTAVQANDRLPRVWLVSFKAQIWKLYVATTERDEDDEDAYNIYTVWSGDISGRRGALKLVLLLDCVFDWALDIYRLDIHERLQSMMVPDSKACGAKIAPSVSDLSDTLGKMTMASGPQNLETIHEEVKDVIKYKQGWVRDARRVLVTGEGLLITATNIADIFENFQHPDHAKRFARLVWQLLRKDPWLFPNESILDMVREEWTGEKFNRQQVVEKDIPIYLQLEVYAYLDLDWQPTRKLIFVAITDDGITELFRRTQDATGRTWADRDEIETAAESVANVEEFVDELRRYREAPSASENLREAIIRWHHQLISGSDGQLEWMPVSVPSCDKAFQEIFCMYKVGQKQQSESFLKIWHSVQPTLIAESENESFLVAANTDERDWHRVDRRNRGPRLCSAYTSLRTWTIWKFIGPRKPCATGKDKARSSLVTITPS</sequence>
<keyword evidence="2" id="KW-1185">Reference proteome</keyword>
<dbReference type="OrthoDB" id="3538597at2759"/>
<reference evidence="2" key="1">
    <citation type="journal article" date="2017" name="Genome Biol.">
        <title>Comparative genomics reveals high biological diversity and specific adaptations in the industrially and medically important fungal genus Aspergillus.</title>
        <authorList>
            <person name="de Vries R.P."/>
            <person name="Riley R."/>
            <person name="Wiebenga A."/>
            <person name="Aguilar-Osorio G."/>
            <person name="Amillis S."/>
            <person name="Uchima C.A."/>
            <person name="Anderluh G."/>
            <person name="Asadollahi M."/>
            <person name="Askin M."/>
            <person name="Barry K."/>
            <person name="Battaglia E."/>
            <person name="Bayram O."/>
            <person name="Benocci T."/>
            <person name="Braus-Stromeyer S.A."/>
            <person name="Caldana C."/>
            <person name="Canovas D."/>
            <person name="Cerqueira G.C."/>
            <person name="Chen F."/>
            <person name="Chen W."/>
            <person name="Choi C."/>
            <person name="Clum A."/>
            <person name="Dos Santos R.A."/>
            <person name="Damasio A.R."/>
            <person name="Diallinas G."/>
            <person name="Emri T."/>
            <person name="Fekete E."/>
            <person name="Flipphi M."/>
            <person name="Freyberg S."/>
            <person name="Gallo A."/>
            <person name="Gournas C."/>
            <person name="Habgood R."/>
            <person name="Hainaut M."/>
            <person name="Harispe M.L."/>
            <person name="Henrissat B."/>
            <person name="Hilden K.S."/>
            <person name="Hope R."/>
            <person name="Hossain A."/>
            <person name="Karabika E."/>
            <person name="Karaffa L."/>
            <person name="Karanyi Z."/>
            <person name="Krasevec N."/>
            <person name="Kuo A."/>
            <person name="Kusch H."/>
            <person name="LaButti K."/>
            <person name="Lagendijk E.L."/>
            <person name="Lapidus A."/>
            <person name="Levasseur A."/>
            <person name="Lindquist E."/>
            <person name="Lipzen A."/>
            <person name="Logrieco A.F."/>
            <person name="MacCabe A."/>
            <person name="Maekelae M.R."/>
            <person name="Malavazi I."/>
            <person name="Melin P."/>
            <person name="Meyer V."/>
            <person name="Mielnichuk N."/>
            <person name="Miskei M."/>
            <person name="Molnar A.P."/>
            <person name="Mule G."/>
            <person name="Ngan C.Y."/>
            <person name="Orejas M."/>
            <person name="Orosz E."/>
            <person name="Ouedraogo J.P."/>
            <person name="Overkamp K.M."/>
            <person name="Park H.-S."/>
            <person name="Perrone G."/>
            <person name="Piumi F."/>
            <person name="Punt P.J."/>
            <person name="Ram A.F."/>
            <person name="Ramon A."/>
            <person name="Rauscher S."/>
            <person name="Record E."/>
            <person name="Riano-Pachon D.M."/>
            <person name="Robert V."/>
            <person name="Roehrig J."/>
            <person name="Ruller R."/>
            <person name="Salamov A."/>
            <person name="Salih N.S."/>
            <person name="Samson R.A."/>
            <person name="Sandor E."/>
            <person name="Sanguinetti M."/>
            <person name="Schuetze T."/>
            <person name="Sepcic K."/>
            <person name="Shelest E."/>
            <person name="Sherlock G."/>
            <person name="Sophianopoulou V."/>
            <person name="Squina F.M."/>
            <person name="Sun H."/>
            <person name="Susca A."/>
            <person name="Todd R.B."/>
            <person name="Tsang A."/>
            <person name="Unkles S.E."/>
            <person name="van de Wiele N."/>
            <person name="van Rossen-Uffink D."/>
            <person name="Oliveira J.V."/>
            <person name="Vesth T.C."/>
            <person name="Visser J."/>
            <person name="Yu J.-H."/>
            <person name="Zhou M."/>
            <person name="Andersen M.R."/>
            <person name="Archer D.B."/>
            <person name="Baker S.E."/>
            <person name="Benoit I."/>
            <person name="Brakhage A.A."/>
            <person name="Braus G.H."/>
            <person name="Fischer R."/>
            <person name="Frisvad J.C."/>
            <person name="Goldman G.H."/>
            <person name="Houbraken J."/>
            <person name="Oakley B."/>
            <person name="Pocsi I."/>
            <person name="Scazzocchio C."/>
            <person name="Seiboth B."/>
            <person name="vanKuyk P.A."/>
            <person name="Wortman J."/>
            <person name="Dyer P.S."/>
            <person name="Grigoriev I.V."/>
        </authorList>
    </citation>
    <scope>NUCLEOTIDE SEQUENCE [LARGE SCALE GENOMIC DNA]</scope>
    <source>
        <strain evidence="2">CBS 593.65</strain>
    </source>
</reference>
<dbReference type="VEuPathDB" id="FungiDB:ASPSYDRAFT_41304"/>
<gene>
    <name evidence="1" type="ORF">ASPSYDRAFT_41304</name>
</gene>
<dbReference type="AlphaFoldDB" id="A0A1L9TTC7"/>
<organism evidence="1 2">
    <name type="scientific">Aspergillus sydowii CBS 593.65</name>
    <dbReference type="NCBI Taxonomy" id="1036612"/>
    <lineage>
        <taxon>Eukaryota</taxon>
        <taxon>Fungi</taxon>
        <taxon>Dikarya</taxon>
        <taxon>Ascomycota</taxon>
        <taxon>Pezizomycotina</taxon>
        <taxon>Eurotiomycetes</taxon>
        <taxon>Eurotiomycetidae</taxon>
        <taxon>Eurotiales</taxon>
        <taxon>Aspergillaceae</taxon>
        <taxon>Aspergillus</taxon>
        <taxon>Aspergillus subgen. Nidulantes</taxon>
    </lineage>
</organism>
<dbReference type="GeneID" id="63762322"/>
<dbReference type="Proteomes" id="UP000184356">
    <property type="component" value="Unassembled WGS sequence"/>
</dbReference>
<evidence type="ECO:0000313" key="2">
    <source>
        <dbReference type="Proteomes" id="UP000184356"/>
    </source>
</evidence>
<evidence type="ECO:0000313" key="1">
    <source>
        <dbReference type="EMBL" id="OJJ62628.1"/>
    </source>
</evidence>
<accession>A0A1L9TTC7</accession>
<dbReference type="RefSeq" id="XP_040706434.1">
    <property type="nucleotide sequence ID" value="XM_040846249.1"/>
</dbReference>
<protein>
    <submittedName>
        <fullName evidence="1">Uncharacterized protein</fullName>
    </submittedName>
</protein>
<proteinExistence type="predicted"/>
<dbReference type="STRING" id="1036612.A0A1L9TTC7"/>
<dbReference type="EMBL" id="KV878583">
    <property type="protein sequence ID" value="OJJ62628.1"/>
    <property type="molecule type" value="Genomic_DNA"/>
</dbReference>
<name>A0A1L9TTC7_9EURO</name>